<dbReference type="PANTHER" id="PTHR34201">
    <property type="entry name" value="GLYCINE-RICH PROTEIN"/>
    <property type="match status" value="1"/>
</dbReference>
<evidence type="ECO:0008006" key="4">
    <source>
        <dbReference type="Google" id="ProtNLM"/>
    </source>
</evidence>
<dbReference type="STRING" id="180498.A0A067KL63"/>
<dbReference type="Proteomes" id="UP000027138">
    <property type="component" value="Unassembled WGS sequence"/>
</dbReference>
<proteinExistence type="predicted"/>
<organism evidence="2 3">
    <name type="scientific">Jatropha curcas</name>
    <name type="common">Barbados nut</name>
    <dbReference type="NCBI Taxonomy" id="180498"/>
    <lineage>
        <taxon>Eukaryota</taxon>
        <taxon>Viridiplantae</taxon>
        <taxon>Streptophyta</taxon>
        <taxon>Embryophyta</taxon>
        <taxon>Tracheophyta</taxon>
        <taxon>Spermatophyta</taxon>
        <taxon>Magnoliopsida</taxon>
        <taxon>eudicotyledons</taxon>
        <taxon>Gunneridae</taxon>
        <taxon>Pentapetalae</taxon>
        <taxon>rosids</taxon>
        <taxon>fabids</taxon>
        <taxon>Malpighiales</taxon>
        <taxon>Euphorbiaceae</taxon>
        <taxon>Crotonoideae</taxon>
        <taxon>Jatropheae</taxon>
        <taxon>Jatropha</taxon>
    </lineage>
</organism>
<keyword evidence="1" id="KW-0812">Transmembrane</keyword>
<evidence type="ECO:0000313" key="3">
    <source>
        <dbReference type="Proteomes" id="UP000027138"/>
    </source>
</evidence>
<protein>
    <recommendedName>
        <fullName evidence="4">Glycine-rich protein</fullName>
    </recommendedName>
</protein>
<feature type="transmembrane region" description="Helical" evidence="1">
    <location>
        <begin position="84"/>
        <end position="108"/>
    </location>
</feature>
<accession>A0A067KL63</accession>
<gene>
    <name evidence="2" type="ORF">JCGZ_13046</name>
</gene>
<keyword evidence="1" id="KW-1133">Transmembrane helix</keyword>
<evidence type="ECO:0000256" key="1">
    <source>
        <dbReference type="SAM" id="Phobius"/>
    </source>
</evidence>
<feature type="transmembrane region" description="Helical" evidence="1">
    <location>
        <begin position="56"/>
        <end position="77"/>
    </location>
</feature>
<dbReference type="AlphaFoldDB" id="A0A067KL63"/>
<evidence type="ECO:0000313" key="2">
    <source>
        <dbReference type="EMBL" id="KDP33015.1"/>
    </source>
</evidence>
<keyword evidence="3" id="KW-1185">Reference proteome</keyword>
<reference evidence="2 3" key="1">
    <citation type="journal article" date="2014" name="PLoS ONE">
        <title>Global Analysis of Gene Expression Profiles in Physic Nut (Jatropha curcas L.) Seedlings Exposed to Salt Stress.</title>
        <authorList>
            <person name="Zhang L."/>
            <person name="Zhang C."/>
            <person name="Wu P."/>
            <person name="Chen Y."/>
            <person name="Li M."/>
            <person name="Jiang H."/>
            <person name="Wu G."/>
        </authorList>
    </citation>
    <scope>NUCLEOTIDE SEQUENCE [LARGE SCALE GENOMIC DNA]</scope>
    <source>
        <strain evidence="3">cv. GZQX0401</strain>
        <tissue evidence="2">Young leaves</tissue>
    </source>
</reference>
<dbReference type="EMBL" id="KK914568">
    <property type="protein sequence ID" value="KDP33015.1"/>
    <property type="molecule type" value="Genomic_DNA"/>
</dbReference>
<sequence length="134" mass="14267">MKSKSNYFYPNKDDSSFIWNTKKKKKKTGNQFPVTEFLQDNYRKVEEAVVGPGGGIGIGCGIGAGFGLVGAFGYGGWPWNHFKLVFGVGMGCGIGLGFGYGGGVGYGVSLDSLNSQMSNDRKSDSNKKGILFGI</sequence>
<name>A0A067KL63_JATCU</name>
<dbReference type="InterPro" id="IPR053288">
    <property type="entry name" value="TGD_Bridge_Protein"/>
</dbReference>
<dbReference type="PANTHER" id="PTHR34201:SF6">
    <property type="entry name" value="GLYCINE-RICH PROTEIN"/>
    <property type="match status" value="1"/>
</dbReference>
<keyword evidence="1" id="KW-0472">Membrane</keyword>